<dbReference type="PANTHER" id="PTHR30098">
    <property type="entry name" value="LEUCYL/PHENYLALANYL-TRNA--PROTEIN TRANSFERASE"/>
    <property type="match status" value="1"/>
</dbReference>
<proteinExistence type="inferred from homology"/>
<dbReference type="EC" id="2.3.2.6" evidence="4"/>
<dbReference type="AlphaFoldDB" id="A0A7V2B0E6"/>
<comment type="caution">
    <text evidence="5">The sequence shown here is derived from an EMBL/GenBank/DDBJ whole genome shotgun (WGS) entry which is preliminary data.</text>
</comment>
<comment type="similarity">
    <text evidence="4">Belongs to the L/F-transferase family.</text>
</comment>
<dbReference type="InterPro" id="IPR016181">
    <property type="entry name" value="Acyl_CoA_acyltransferase"/>
</dbReference>
<comment type="catalytic activity">
    <reaction evidence="4">
        <text>N-terminal L-arginyl-[protein] + L-leucyl-tRNA(Leu) = N-terminal L-leucyl-L-arginyl-[protein] + tRNA(Leu) + H(+)</text>
        <dbReference type="Rhea" id="RHEA:50416"/>
        <dbReference type="Rhea" id="RHEA-COMP:9613"/>
        <dbReference type="Rhea" id="RHEA-COMP:9622"/>
        <dbReference type="Rhea" id="RHEA-COMP:12672"/>
        <dbReference type="Rhea" id="RHEA-COMP:12673"/>
        <dbReference type="ChEBI" id="CHEBI:15378"/>
        <dbReference type="ChEBI" id="CHEBI:64719"/>
        <dbReference type="ChEBI" id="CHEBI:78442"/>
        <dbReference type="ChEBI" id="CHEBI:78494"/>
        <dbReference type="ChEBI" id="CHEBI:133044"/>
        <dbReference type="EC" id="2.3.2.6"/>
    </reaction>
</comment>
<keyword evidence="1 4" id="KW-0963">Cytoplasm</keyword>
<dbReference type="SUPFAM" id="SSF55729">
    <property type="entry name" value="Acyl-CoA N-acyltransferases (Nat)"/>
    <property type="match status" value="1"/>
</dbReference>
<dbReference type="GO" id="GO:0005737">
    <property type="term" value="C:cytoplasm"/>
    <property type="evidence" value="ECO:0007669"/>
    <property type="project" value="UniProtKB-SubCell"/>
</dbReference>
<dbReference type="InterPro" id="IPR042203">
    <property type="entry name" value="Leu/Phe-tRNA_Trfase_C"/>
</dbReference>
<comment type="subcellular location">
    <subcellularLocation>
        <location evidence="4">Cytoplasm</location>
    </subcellularLocation>
</comment>
<dbReference type="HAMAP" id="MF_00688">
    <property type="entry name" value="Leu_Phe_trans"/>
    <property type="match status" value="1"/>
</dbReference>
<evidence type="ECO:0000256" key="3">
    <source>
        <dbReference type="ARBA" id="ARBA00023315"/>
    </source>
</evidence>
<dbReference type="InterPro" id="IPR004616">
    <property type="entry name" value="Leu/Phe-tRNA_Trfase"/>
</dbReference>
<name>A0A7V2B0E6_RHOMR</name>
<comment type="function">
    <text evidence="4">Functions in the N-end rule pathway of protein degradation where it conjugates Leu, Phe and, less efficiently, Met from aminoacyl-tRNAs to the N-termini of proteins containing an N-terminal arginine or lysine.</text>
</comment>
<sequence length="190" mass="21802">MRLSVTKVLEAYRRGYFPMADPQTGRIWWFSPDPRAVLPLAEFHVPRSVARLVRRSVFEVYHDRAFDAVVAACADRSESWLSKELQAVYRELYRVGHAHSVECWQEGQLVGGLFGIAIGGAFFGESMFHRVTGASKVALVHLVTHLRWRGFRLLDIQFLTPHFLQFGAEEISRHLFEKQLAEALALPVHW</sequence>
<dbReference type="NCBIfam" id="TIGR00667">
    <property type="entry name" value="aat"/>
    <property type="match status" value="1"/>
</dbReference>
<dbReference type="Pfam" id="PF03588">
    <property type="entry name" value="Leu_Phe_trans"/>
    <property type="match status" value="1"/>
</dbReference>
<evidence type="ECO:0000256" key="1">
    <source>
        <dbReference type="ARBA" id="ARBA00022490"/>
    </source>
</evidence>
<evidence type="ECO:0000256" key="4">
    <source>
        <dbReference type="HAMAP-Rule" id="MF_00688"/>
    </source>
</evidence>
<comment type="catalytic activity">
    <reaction evidence="4">
        <text>N-terminal L-lysyl-[protein] + L-leucyl-tRNA(Leu) = N-terminal L-leucyl-L-lysyl-[protein] + tRNA(Leu) + H(+)</text>
        <dbReference type="Rhea" id="RHEA:12340"/>
        <dbReference type="Rhea" id="RHEA-COMP:9613"/>
        <dbReference type="Rhea" id="RHEA-COMP:9622"/>
        <dbReference type="Rhea" id="RHEA-COMP:12670"/>
        <dbReference type="Rhea" id="RHEA-COMP:12671"/>
        <dbReference type="ChEBI" id="CHEBI:15378"/>
        <dbReference type="ChEBI" id="CHEBI:65249"/>
        <dbReference type="ChEBI" id="CHEBI:78442"/>
        <dbReference type="ChEBI" id="CHEBI:78494"/>
        <dbReference type="ChEBI" id="CHEBI:133043"/>
        <dbReference type="EC" id="2.3.2.6"/>
    </reaction>
</comment>
<accession>A0A7V2B0E6</accession>
<dbReference type="PANTHER" id="PTHR30098:SF2">
    <property type="entry name" value="LEUCYL_PHENYLALANYL-TRNA--PROTEIN TRANSFERASE"/>
    <property type="match status" value="1"/>
</dbReference>
<gene>
    <name evidence="4" type="primary">aat</name>
    <name evidence="5" type="ORF">ENO59_05390</name>
</gene>
<dbReference type="EMBL" id="DSGB01000004">
    <property type="protein sequence ID" value="HER95935.1"/>
    <property type="molecule type" value="Genomic_DNA"/>
</dbReference>
<reference evidence="5" key="1">
    <citation type="journal article" date="2020" name="mSystems">
        <title>Genome- and Community-Level Interaction Insights into Carbon Utilization and Element Cycling Functions of Hydrothermarchaeota in Hydrothermal Sediment.</title>
        <authorList>
            <person name="Zhou Z."/>
            <person name="Liu Y."/>
            <person name="Xu W."/>
            <person name="Pan J."/>
            <person name="Luo Z.H."/>
            <person name="Li M."/>
        </authorList>
    </citation>
    <scope>NUCLEOTIDE SEQUENCE [LARGE SCALE GENOMIC DNA]</scope>
    <source>
        <strain evidence="5">SpSt-143</strain>
    </source>
</reference>
<evidence type="ECO:0000313" key="5">
    <source>
        <dbReference type="EMBL" id="HER95935.1"/>
    </source>
</evidence>
<comment type="catalytic activity">
    <reaction evidence="4">
        <text>L-phenylalanyl-tRNA(Phe) + an N-terminal L-alpha-aminoacyl-[protein] = an N-terminal L-phenylalanyl-L-alpha-aminoacyl-[protein] + tRNA(Phe)</text>
        <dbReference type="Rhea" id="RHEA:43632"/>
        <dbReference type="Rhea" id="RHEA-COMP:9668"/>
        <dbReference type="Rhea" id="RHEA-COMP:9699"/>
        <dbReference type="Rhea" id="RHEA-COMP:10636"/>
        <dbReference type="Rhea" id="RHEA-COMP:10637"/>
        <dbReference type="ChEBI" id="CHEBI:78442"/>
        <dbReference type="ChEBI" id="CHEBI:78531"/>
        <dbReference type="ChEBI" id="CHEBI:78597"/>
        <dbReference type="ChEBI" id="CHEBI:83561"/>
        <dbReference type="EC" id="2.3.2.6"/>
    </reaction>
</comment>
<organism evidence="5">
    <name type="scientific">Rhodothermus marinus</name>
    <name type="common">Rhodothermus obamensis</name>
    <dbReference type="NCBI Taxonomy" id="29549"/>
    <lineage>
        <taxon>Bacteria</taxon>
        <taxon>Pseudomonadati</taxon>
        <taxon>Rhodothermota</taxon>
        <taxon>Rhodothermia</taxon>
        <taxon>Rhodothermales</taxon>
        <taxon>Rhodothermaceae</taxon>
        <taxon>Rhodothermus</taxon>
    </lineage>
</organism>
<dbReference type="InterPro" id="IPR042221">
    <property type="entry name" value="Leu/Phe-tRNA_Trfase_N"/>
</dbReference>
<dbReference type="Gene3D" id="3.40.630.70">
    <property type="entry name" value="Leucyl/phenylalanyl-tRNA-protein transferase, C-terminal domain"/>
    <property type="match status" value="1"/>
</dbReference>
<dbReference type="GO" id="GO:0030163">
    <property type="term" value="P:protein catabolic process"/>
    <property type="evidence" value="ECO:0007669"/>
    <property type="project" value="UniProtKB-UniRule"/>
</dbReference>
<keyword evidence="2 4" id="KW-0808">Transferase</keyword>
<keyword evidence="3 4" id="KW-0012">Acyltransferase</keyword>
<dbReference type="GO" id="GO:0008914">
    <property type="term" value="F:leucyl-tRNA--protein transferase activity"/>
    <property type="evidence" value="ECO:0007669"/>
    <property type="project" value="UniProtKB-UniRule"/>
</dbReference>
<protein>
    <recommendedName>
        <fullName evidence="4">Leucyl/phenylalanyl-tRNA--protein transferase</fullName>
        <ecNumber evidence="4">2.3.2.6</ecNumber>
    </recommendedName>
    <alternativeName>
        <fullName evidence="4">L/F-transferase</fullName>
    </alternativeName>
    <alternativeName>
        <fullName evidence="4">Leucyltransferase</fullName>
    </alternativeName>
    <alternativeName>
        <fullName evidence="4">Phenyalanyltransferase</fullName>
    </alternativeName>
</protein>
<evidence type="ECO:0000256" key="2">
    <source>
        <dbReference type="ARBA" id="ARBA00022679"/>
    </source>
</evidence>
<dbReference type="Gene3D" id="3.30.70.3550">
    <property type="entry name" value="Leucyl/phenylalanyl-tRNA-protein transferase, N-terminal domain"/>
    <property type="match status" value="1"/>
</dbReference>